<dbReference type="GO" id="GO:0031012">
    <property type="term" value="C:extracellular matrix"/>
    <property type="evidence" value="ECO:0007669"/>
    <property type="project" value="TreeGrafter"/>
</dbReference>
<dbReference type="PANTHER" id="PTHR24023:SF1082">
    <property type="entry name" value="COLLAGEN TRIPLE HELIX REPEAT"/>
    <property type="match status" value="1"/>
</dbReference>
<dbReference type="Pfam" id="PF01391">
    <property type="entry name" value="Collagen"/>
    <property type="match status" value="1"/>
</dbReference>
<accession>A0A8S5UZ51</accession>
<sequence length="242" mass="24729">MLELHIQYPTVAALSADSPTPVGLAAQGATLRGQDADIAAVEKATAAANQAAQYASETAADIRRRADAGEFDGATGPQGPAGPTGPQGPKGDTGDTGPQGAQGPTGETGPAGPQGPQGEQGPQGATGPQGAPGHTPEAGVDYYTAEERSAFVADVLNQFPGQKISNATKATSDANGRMISPVYNQFYSNLGTPSLFELAALAPEFGCKSDFLPKANVQYEISKDLGETWEPFEVSDNDHATL</sequence>
<dbReference type="Gene3D" id="1.20.5.320">
    <property type="entry name" value="6-Phosphogluconate Dehydrogenase, domain 3"/>
    <property type="match status" value="1"/>
</dbReference>
<organism evidence="2">
    <name type="scientific">Siphoviridae sp. ctu1o13</name>
    <dbReference type="NCBI Taxonomy" id="2825711"/>
    <lineage>
        <taxon>Viruses</taxon>
        <taxon>Duplodnaviria</taxon>
        <taxon>Heunggongvirae</taxon>
        <taxon>Uroviricota</taxon>
        <taxon>Caudoviricetes</taxon>
    </lineage>
</organism>
<dbReference type="InterPro" id="IPR050149">
    <property type="entry name" value="Collagen_superfamily"/>
</dbReference>
<reference evidence="2" key="1">
    <citation type="journal article" date="2021" name="Proc. Natl. Acad. Sci. U.S.A.">
        <title>A Catalog of Tens of Thousands of Viruses from Human Metagenomes Reveals Hidden Associations with Chronic Diseases.</title>
        <authorList>
            <person name="Tisza M.J."/>
            <person name="Buck C.B."/>
        </authorList>
    </citation>
    <scope>NUCLEOTIDE SEQUENCE</scope>
    <source>
        <strain evidence="2">Ctu1o13</strain>
    </source>
</reference>
<proteinExistence type="predicted"/>
<evidence type="ECO:0000256" key="1">
    <source>
        <dbReference type="SAM" id="MobiDB-lite"/>
    </source>
</evidence>
<dbReference type="InterPro" id="IPR008160">
    <property type="entry name" value="Collagen"/>
</dbReference>
<dbReference type="GO" id="GO:0005615">
    <property type="term" value="C:extracellular space"/>
    <property type="evidence" value="ECO:0007669"/>
    <property type="project" value="TreeGrafter"/>
</dbReference>
<dbReference type="PANTHER" id="PTHR24023">
    <property type="entry name" value="COLLAGEN ALPHA"/>
    <property type="match status" value="1"/>
</dbReference>
<feature type="compositionally biased region" description="Low complexity" evidence="1">
    <location>
        <begin position="95"/>
        <end position="133"/>
    </location>
</feature>
<protein>
    <submittedName>
        <fullName evidence="2">Tail fiber protein</fullName>
    </submittedName>
</protein>
<evidence type="ECO:0000313" key="2">
    <source>
        <dbReference type="EMBL" id="DAF99658.1"/>
    </source>
</evidence>
<feature type="region of interest" description="Disordered" evidence="1">
    <location>
        <begin position="69"/>
        <end position="139"/>
    </location>
</feature>
<dbReference type="EMBL" id="BK016170">
    <property type="protein sequence ID" value="DAF99658.1"/>
    <property type="molecule type" value="Genomic_DNA"/>
</dbReference>
<name>A0A8S5UZ51_9CAUD</name>